<proteinExistence type="predicted"/>
<dbReference type="OrthoDB" id="3693942at2759"/>
<evidence type="ECO:0000313" key="2">
    <source>
        <dbReference type="EMBL" id="RGP62531.1"/>
    </source>
</evidence>
<dbReference type="EMBL" id="PXOG01000285">
    <property type="protein sequence ID" value="RGP62531.1"/>
    <property type="molecule type" value="Genomic_DNA"/>
</dbReference>
<keyword evidence="3" id="KW-1185">Reference proteome</keyword>
<protein>
    <submittedName>
        <fullName evidence="2">Glutamyl endopeptidase</fullName>
    </submittedName>
</protein>
<sequence>MSASNAQPIFGRWSLAPAENKPAVGKLEIGTPADNVETALADDSRAVIQKADIQPGGKYYSIVKLQIRFEKQLSGDDRWAQGTGWLIADNLVVTAGHCAFDHTYNFGKAVKIRAYISYDGKGSIEKPDVQFRQGVKIATTKEWIASDINRANDVRMFMDSAPRTRASVIRGRYGNYYKGMVDAVNSTEAAIATINGVEYTKITQPEAAIIEKPVGDEESFWDTFNNVVNIGAKIGSTVLQARYNETRHLMPKVAKLIAPAITEPTLRIALNSQASDITSKTYPNMPSTKEALDSSVQPFEDFFGILSSVANTAVNVVSTATPIIKAVSSIVGAIGGGAEDSFQPNSDDLSTHVEVLCHGALLGDAALHALMTIPARDIEEEGFFGDLVGTVKSIGSTVIKVAPTVIKTVTPIIQSLVSAMNQPGIENSADKDTQVRIVPSLLDQVQEPEQDEQIQLPKQGDGLAWGAI</sequence>
<dbReference type="InterPro" id="IPR050966">
    <property type="entry name" value="Glutamyl_endopeptidase"/>
</dbReference>
<dbReference type="STRING" id="694270.A0A395RR05"/>
<dbReference type="InterPro" id="IPR043504">
    <property type="entry name" value="Peptidase_S1_PA_chymotrypsin"/>
</dbReference>
<dbReference type="Gene3D" id="2.40.10.10">
    <property type="entry name" value="Trypsin-like serine proteases"/>
    <property type="match status" value="2"/>
</dbReference>
<gene>
    <name evidence="2" type="ORF">FLONG3_10180</name>
</gene>
<organism evidence="2 3">
    <name type="scientific">Fusarium longipes</name>
    <dbReference type="NCBI Taxonomy" id="694270"/>
    <lineage>
        <taxon>Eukaryota</taxon>
        <taxon>Fungi</taxon>
        <taxon>Dikarya</taxon>
        <taxon>Ascomycota</taxon>
        <taxon>Pezizomycotina</taxon>
        <taxon>Sordariomycetes</taxon>
        <taxon>Hypocreomycetidae</taxon>
        <taxon>Hypocreales</taxon>
        <taxon>Nectriaceae</taxon>
        <taxon>Fusarium</taxon>
    </lineage>
</organism>
<dbReference type="AlphaFoldDB" id="A0A395RR05"/>
<reference evidence="2 3" key="1">
    <citation type="journal article" date="2018" name="PLoS Pathog.">
        <title>Evolution of structural diversity of trichothecenes, a family of toxins produced by plant pathogenic and entomopathogenic fungi.</title>
        <authorList>
            <person name="Proctor R.H."/>
            <person name="McCormick S.P."/>
            <person name="Kim H.S."/>
            <person name="Cardoza R.E."/>
            <person name="Stanley A.M."/>
            <person name="Lindo L."/>
            <person name="Kelly A."/>
            <person name="Brown D.W."/>
            <person name="Lee T."/>
            <person name="Vaughan M.M."/>
            <person name="Alexander N.J."/>
            <person name="Busman M."/>
            <person name="Gutierrez S."/>
        </authorList>
    </citation>
    <scope>NUCLEOTIDE SEQUENCE [LARGE SCALE GENOMIC DNA]</scope>
    <source>
        <strain evidence="2 3">NRRL 20695</strain>
    </source>
</reference>
<comment type="caution">
    <text evidence="2">The sequence shown here is derived from an EMBL/GenBank/DDBJ whole genome shotgun (WGS) entry which is preliminary data.</text>
</comment>
<dbReference type="SUPFAM" id="SSF50494">
    <property type="entry name" value="Trypsin-like serine proteases"/>
    <property type="match status" value="1"/>
</dbReference>
<name>A0A395RR05_9HYPO</name>
<dbReference type="Proteomes" id="UP000266234">
    <property type="component" value="Unassembled WGS sequence"/>
</dbReference>
<dbReference type="PANTHER" id="PTHR15462:SF8">
    <property type="entry name" value="SERINE PROTEASE"/>
    <property type="match status" value="1"/>
</dbReference>
<dbReference type="PANTHER" id="PTHR15462">
    <property type="entry name" value="SERINE PROTEASE"/>
    <property type="match status" value="1"/>
</dbReference>
<accession>A0A395RR05</accession>
<evidence type="ECO:0000313" key="3">
    <source>
        <dbReference type="Proteomes" id="UP000266234"/>
    </source>
</evidence>
<evidence type="ECO:0000256" key="1">
    <source>
        <dbReference type="ARBA" id="ARBA00022729"/>
    </source>
</evidence>
<keyword evidence="1" id="KW-0732">Signal</keyword>
<dbReference type="InterPro" id="IPR009003">
    <property type="entry name" value="Peptidase_S1_PA"/>
</dbReference>